<reference evidence="3" key="2">
    <citation type="submission" date="2023-06" db="EMBL/GenBank/DDBJ databases">
        <authorList>
            <consortium name="Lawrence Berkeley National Laboratory"/>
            <person name="Haridas S."/>
            <person name="Hensen N."/>
            <person name="Bonometti L."/>
            <person name="Westerberg I."/>
            <person name="Brannstrom I.O."/>
            <person name="Guillou S."/>
            <person name="Cros-Aarteil S."/>
            <person name="Calhoun S."/>
            <person name="Kuo A."/>
            <person name="Mondo S."/>
            <person name="Pangilinan J."/>
            <person name="Riley R."/>
            <person name="Labutti K."/>
            <person name="Andreopoulos B."/>
            <person name="Lipzen A."/>
            <person name="Chen C."/>
            <person name="Yanf M."/>
            <person name="Daum C."/>
            <person name="Ng V."/>
            <person name="Clum A."/>
            <person name="Steindorff A."/>
            <person name="Ohm R."/>
            <person name="Martin F."/>
            <person name="Silar P."/>
            <person name="Natvig D."/>
            <person name="Lalanne C."/>
            <person name="Gautier V."/>
            <person name="Ament-Velasquez S.L."/>
            <person name="Kruys A."/>
            <person name="Hutchinson M.I."/>
            <person name="Powell A.J."/>
            <person name="Barry K."/>
            <person name="Miller A.N."/>
            <person name="Grigoriev I.V."/>
            <person name="Debuchy R."/>
            <person name="Gladieux P."/>
            <person name="Thoren M.H."/>
            <person name="Johannesson H."/>
        </authorList>
    </citation>
    <scope>NUCLEOTIDE SEQUENCE</scope>
    <source>
        <strain evidence="3">CBS 560.94</strain>
    </source>
</reference>
<evidence type="ECO:0000313" key="3">
    <source>
        <dbReference type="EMBL" id="KAK3338820.1"/>
    </source>
</evidence>
<comment type="caution">
    <text evidence="3">The sequence shown here is derived from an EMBL/GenBank/DDBJ whole genome shotgun (WGS) entry which is preliminary data.</text>
</comment>
<dbReference type="Proteomes" id="UP001278500">
    <property type="component" value="Unassembled WGS sequence"/>
</dbReference>
<dbReference type="InterPro" id="IPR045518">
    <property type="entry name" value="2EXR"/>
</dbReference>
<dbReference type="Pfam" id="PF20150">
    <property type="entry name" value="2EXR"/>
    <property type="match status" value="1"/>
</dbReference>
<accession>A0AAE0J8D6</accession>
<dbReference type="EMBL" id="JAUEPP010000007">
    <property type="protein sequence ID" value="KAK3338820.1"/>
    <property type="molecule type" value="Genomic_DNA"/>
</dbReference>
<feature type="domain" description="2EXR" evidence="2">
    <location>
        <begin position="37"/>
        <end position="167"/>
    </location>
</feature>
<dbReference type="GeneID" id="87868242"/>
<organism evidence="3 4">
    <name type="scientific">Neurospora tetraspora</name>
    <dbReference type="NCBI Taxonomy" id="94610"/>
    <lineage>
        <taxon>Eukaryota</taxon>
        <taxon>Fungi</taxon>
        <taxon>Dikarya</taxon>
        <taxon>Ascomycota</taxon>
        <taxon>Pezizomycotina</taxon>
        <taxon>Sordariomycetes</taxon>
        <taxon>Sordariomycetidae</taxon>
        <taxon>Sordariales</taxon>
        <taxon>Sordariaceae</taxon>
        <taxon>Neurospora</taxon>
    </lineage>
</organism>
<proteinExistence type="predicted"/>
<feature type="region of interest" description="Disordered" evidence="1">
    <location>
        <begin position="1"/>
        <end position="28"/>
    </location>
</feature>
<gene>
    <name evidence="3" type="ORF">B0H65DRAFT_591198</name>
</gene>
<name>A0AAE0J8D6_9PEZI</name>
<dbReference type="AlphaFoldDB" id="A0AAE0J8D6"/>
<dbReference type="PANTHER" id="PTHR35910">
    <property type="entry name" value="2EXR DOMAIN-CONTAINING PROTEIN"/>
    <property type="match status" value="1"/>
</dbReference>
<dbReference type="RefSeq" id="XP_062678180.1">
    <property type="nucleotide sequence ID" value="XM_062831088.1"/>
</dbReference>
<evidence type="ECO:0000313" key="4">
    <source>
        <dbReference type="Proteomes" id="UP001278500"/>
    </source>
</evidence>
<keyword evidence="4" id="KW-1185">Reference proteome</keyword>
<evidence type="ECO:0000256" key="1">
    <source>
        <dbReference type="SAM" id="MobiDB-lite"/>
    </source>
</evidence>
<evidence type="ECO:0000259" key="2">
    <source>
        <dbReference type="Pfam" id="PF20150"/>
    </source>
</evidence>
<sequence length="317" mass="36632">MPTTPTNSVRLPGASRTRADRGDSTAGLMTPTTATTFHLFPCLPWEIRSRIWELTVEPRTVEVRISYVWQKISAKAEAKYRYGRLGILALRSSTPVPAPLQTCREARNHLTSVTKKGHRYYQQAFSKLPAARWFFEEIKCEKPEDRLELGLEAEPRYIWVDFDVDMISIGRSPFQFFESYYSDIKRLKFARDNSCQYFNEYESQTIREFVNAEEIHVVCLGPYGTRVWEGAHEDHCFPCDKDKLWLIDPKDGRTVKAADNDVISRETRWAGHRANGAFINPDTMEPFVPFLPPGWFEGREEWDNIYIIGTTITGMPS</sequence>
<dbReference type="PANTHER" id="PTHR35910:SF1">
    <property type="entry name" value="2EXR DOMAIN-CONTAINING PROTEIN"/>
    <property type="match status" value="1"/>
</dbReference>
<protein>
    <recommendedName>
        <fullName evidence="2">2EXR domain-containing protein</fullName>
    </recommendedName>
</protein>
<reference evidence="3" key="1">
    <citation type="journal article" date="2023" name="Mol. Phylogenet. Evol.">
        <title>Genome-scale phylogeny and comparative genomics of the fungal order Sordariales.</title>
        <authorList>
            <person name="Hensen N."/>
            <person name="Bonometti L."/>
            <person name="Westerberg I."/>
            <person name="Brannstrom I.O."/>
            <person name="Guillou S."/>
            <person name="Cros-Aarteil S."/>
            <person name="Calhoun S."/>
            <person name="Haridas S."/>
            <person name="Kuo A."/>
            <person name="Mondo S."/>
            <person name="Pangilinan J."/>
            <person name="Riley R."/>
            <person name="LaButti K."/>
            <person name="Andreopoulos B."/>
            <person name="Lipzen A."/>
            <person name="Chen C."/>
            <person name="Yan M."/>
            <person name="Daum C."/>
            <person name="Ng V."/>
            <person name="Clum A."/>
            <person name="Steindorff A."/>
            <person name="Ohm R.A."/>
            <person name="Martin F."/>
            <person name="Silar P."/>
            <person name="Natvig D.O."/>
            <person name="Lalanne C."/>
            <person name="Gautier V."/>
            <person name="Ament-Velasquez S.L."/>
            <person name="Kruys A."/>
            <person name="Hutchinson M.I."/>
            <person name="Powell A.J."/>
            <person name="Barry K."/>
            <person name="Miller A.N."/>
            <person name="Grigoriev I.V."/>
            <person name="Debuchy R."/>
            <person name="Gladieux P."/>
            <person name="Hiltunen Thoren M."/>
            <person name="Johannesson H."/>
        </authorList>
    </citation>
    <scope>NUCLEOTIDE SEQUENCE</scope>
    <source>
        <strain evidence="3">CBS 560.94</strain>
    </source>
</reference>